<dbReference type="AlphaFoldDB" id="A0A517PU38"/>
<evidence type="ECO:0000259" key="3">
    <source>
        <dbReference type="Pfam" id="PF04909"/>
    </source>
</evidence>
<gene>
    <name evidence="4" type="primary">kat</name>
    <name evidence="4" type="ORF">HG66A1_46930</name>
</gene>
<dbReference type="Proteomes" id="UP000320421">
    <property type="component" value="Chromosome"/>
</dbReference>
<proteinExistence type="predicted"/>
<sequence>MNSKLPDDKTLFDQQLKQFIPPGSFDAHAHFYRPQDAIAGLPSSAENAQGFSGWQEYCDKQEPWMGSLRPSAGLFFAIPNPKLERDGANEYVLNQIKDQPGSRALLLVTPADDPAEVEAKIKAGPYSGFKVYHVYADRPDTLEAEPQEFIPEWAWELSEQYSLAIMLHMVRARAVADPVNQSYIRNRCLQYPNAKLILAHAARGFCGNHTTEGIASLRGLDNVFFDTSAVCEAQPFEAILREFGTTRLMFGTDFSVSELTGRCVSIGDGFLWLGDQNVNWETSKFAQPARVGLESLLALKQACHTLRLNDADVERIFGTNARQMLGIQTASPQNQTQETYRRAKQLIPGGTQLLSKRPEMFAPDCWPGYYREASGCEVIDLDGRKYHDLATSGIGSCLLGYRDPDVTDAVVRRVQLGSMSSLNAPEEVELAALLTELHPWSDQTRFCRTGGESMSIAVRIARASTGRDEVALCGYHGWSDWYLATNLPRKSAETGTTLDKHLLPGLEPAGVPMGLAETTHPFTYNDIDALKQIVKERGSKLAAVVMEPTRYTHPEPGFLEAVREICDECGAVLVIDEITTGWRLTLGGAHLHYGIEPDIAVFAKALGNGHPIAAIIGRRSVMDAAENSFISSTYWTEGVGPTAALATIKKMRSVDVRQHINQIGEAFRAGWSELGARHQLPVKVFGHAVLLHHTFDHPQAAELGTLFTIRMLDHGFLTGSGFYPTLAHEQRHVDAYFQAADAVFAELKQALDQDDLMARLSTPIRHSGFARLTPSPKS</sequence>
<reference evidence="4 5" key="1">
    <citation type="submission" date="2019-02" db="EMBL/GenBank/DDBJ databases">
        <title>Deep-cultivation of Planctomycetes and their phenomic and genomic characterization uncovers novel biology.</title>
        <authorList>
            <person name="Wiegand S."/>
            <person name="Jogler M."/>
            <person name="Boedeker C."/>
            <person name="Pinto D."/>
            <person name="Vollmers J."/>
            <person name="Rivas-Marin E."/>
            <person name="Kohn T."/>
            <person name="Peeters S.H."/>
            <person name="Heuer A."/>
            <person name="Rast P."/>
            <person name="Oberbeckmann S."/>
            <person name="Bunk B."/>
            <person name="Jeske O."/>
            <person name="Meyerdierks A."/>
            <person name="Storesund J.E."/>
            <person name="Kallscheuer N."/>
            <person name="Luecker S."/>
            <person name="Lage O.M."/>
            <person name="Pohl T."/>
            <person name="Merkel B.J."/>
            <person name="Hornburger P."/>
            <person name="Mueller R.-W."/>
            <person name="Bruemmer F."/>
            <person name="Labrenz M."/>
            <person name="Spormann A.M."/>
            <person name="Op den Camp H."/>
            <person name="Overmann J."/>
            <person name="Amann R."/>
            <person name="Jetten M.S.M."/>
            <person name="Mascher T."/>
            <person name="Medema M.H."/>
            <person name="Devos D.P."/>
            <person name="Kaster A.-K."/>
            <person name="Ovreas L."/>
            <person name="Rohde M."/>
            <person name="Galperin M.Y."/>
            <person name="Jogler C."/>
        </authorList>
    </citation>
    <scope>NUCLEOTIDE SEQUENCE [LARGE SCALE GENOMIC DNA]</scope>
    <source>
        <strain evidence="4 5">HG66A1</strain>
    </source>
</reference>
<dbReference type="Gene3D" id="3.20.20.140">
    <property type="entry name" value="Metal-dependent hydrolases"/>
    <property type="match status" value="1"/>
</dbReference>
<dbReference type="RefSeq" id="WP_145189450.1">
    <property type="nucleotide sequence ID" value="NZ_CP036266.1"/>
</dbReference>
<dbReference type="InterPro" id="IPR032466">
    <property type="entry name" value="Metal_Hydrolase"/>
</dbReference>
<dbReference type="GO" id="GO:0030170">
    <property type="term" value="F:pyridoxal phosphate binding"/>
    <property type="evidence" value="ECO:0007669"/>
    <property type="project" value="InterPro"/>
</dbReference>
<organism evidence="4 5">
    <name type="scientific">Gimesia chilikensis</name>
    <dbReference type="NCBI Taxonomy" id="2605989"/>
    <lineage>
        <taxon>Bacteria</taxon>
        <taxon>Pseudomonadati</taxon>
        <taxon>Planctomycetota</taxon>
        <taxon>Planctomycetia</taxon>
        <taxon>Planctomycetales</taxon>
        <taxon>Planctomycetaceae</taxon>
        <taxon>Gimesia</taxon>
    </lineage>
</organism>
<accession>A0A517PU38</accession>
<dbReference type="SUPFAM" id="SSF51556">
    <property type="entry name" value="Metallo-dependent hydrolases"/>
    <property type="match status" value="1"/>
</dbReference>
<dbReference type="InterPro" id="IPR015422">
    <property type="entry name" value="PyrdxlP-dep_Trfase_small"/>
</dbReference>
<dbReference type="PANTHER" id="PTHR43713:SF3">
    <property type="entry name" value="GLUTAMATE-1-SEMIALDEHYDE 2,1-AMINOMUTASE 1, CHLOROPLASTIC-RELATED"/>
    <property type="match status" value="1"/>
</dbReference>
<dbReference type="OrthoDB" id="9807885at2"/>
<dbReference type="SUPFAM" id="SSF53383">
    <property type="entry name" value="PLP-dependent transferases"/>
    <property type="match status" value="1"/>
</dbReference>
<dbReference type="GO" id="GO:0016787">
    <property type="term" value="F:hydrolase activity"/>
    <property type="evidence" value="ECO:0007669"/>
    <property type="project" value="InterPro"/>
</dbReference>
<dbReference type="InterPro" id="IPR015421">
    <property type="entry name" value="PyrdxlP-dep_Trfase_major"/>
</dbReference>
<dbReference type="InterPro" id="IPR006680">
    <property type="entry name" value="Amidohydro-rel"/>
</dbReference>
<keyword evidence="4" id="KW-0032">Aminotransferase</keyword>
<dbReference type="Pfam" id="PF04909">
    <property type="entry name" value="Amidohydro_2"/>
    <property type="match status" value="1"/>
</dbReference>
<dbReference type="EMBL" id="CP036266">
    <property type="protein sequence ID" value="QDT22882.1"/>
    <property type="molecule type" value="Genomic_DNA"/>
</dbReference>
<dbReference type="Gene3D" id="3.90.1150.10">
    <property type="entry name" value="Aspartate Aminotransferase, domain 1"/>
    <property type="match status" value="1"/>
</dbReference>
<evidence type="ECO:0000256" key="1">
    <source>
        <dbReference type="ARBA" id="ARBA00001933"/>
    </source>
</evidence>
<evidence type="ECO:0000256" key="2">
    <source>
        <dbReference type="ARBA" id="ARBA00022898"/>
    </source>
</evidence>
<feature type="domain" description="Amidohydrolase-related" evidence="3">
    <location>
        <begin position="85"/>
        <end position="327"/>
    </location>
</feature>
<name>A0A517PU38_9PLAN</name>
<keyword evidence="4" id="KW-0808">Transferase</keyword>
<evidence type="ECO:0000313" key="5">
    <source>
        <dbReference type="Proteomes" id="UP000320421"/>
    </source>
</evidence>
<comment type="cofactor">
    <cofactor evidence="1">
        <name>pyridoxal 5'-phosphate</name>
        <dbReference type="ChEBI" id="CHEBI:597326"/>
    </cofactor>
</comment>
<dbReference type="PANTHER" id="PTHR43713">
    <property type="entry name" value="GLUTAMATE-1-SEMIALDEHYDE 2,1-AMINOMUTASE"/>
    <property type="match status" value="1"/>
</dbReference>
<keyword evidence="5" id="KW-1185">Reference proteome</keyword>
<dbReference type="Pfam" id="PF00202">
    <property type="entry name" value="Aminotran_3"/>
    <property type="match status" value="1"/>
</dbReference>
<protein>
    <submittedName>
        <fullName evidence="4">3-aminobutyryl-CoA aminotransferase</fullName>
        <ecNumber evidence="4">2.6.1.-</ecNumber>
    </submittedName>
</protein>
<dbReference type="InterPro" id="IPR015424">
    <property type="entry name" value="PyrdxlP-dep_Trfase"/>
</dbReference>
<dbReference type="EC" id="2.6.1.-" evidence="4"/>
<dbReference type="GO" id="GO:0008483">
    <property type="term" value="F:transaminase activity"/>
    <property type="evidence" value="ECO:0007669"/>
    <property type="project" value="UniProtKB-KW"/>
</dbReference>
<keyword evidence="2" id="KW-0663">Pyridoxal phosphate</keyword>
<dbReference type="InterPro" id="IPR005814">
    <property type="entry name" value="Aminotrans_3"/>
</dbReference>
<evidence type="ECO:0000313" key="4">
    <source>
        <dbReference type="EMBL" id="QDT22882.1"/>
    </source>
</evidence>
<dbReference type="Gene3D" id="3.40.640.10">
    <property type="entry name" value="Type I PLP-dependent aspartate aminotransferase-like (Major domain)"/>
    <property type="match status" value="1"/>
</dbReference>